<reference evidence="2 3" key="1">
    <citation type="submission" date="2021-07" db="EMBL/GenBank/DDBJ databases">
        <authorList>
            <person name="Kim M.K."/>
        </authorList>
    </citation>
    <scope>NUCLEOTIDE SEQUENCE [LARGE SCALE GENOMIC DNA]</scope>
    <source>
        <strain evidence="2 3">HLY7-15</strain>
    </source>
</reference>
<gene>
    <name evidence="2" type="ORF">KYK27_07965</name>
</gene>
<evidence type="ECO:0008006" key="4">
    <source>
        <dbReference type="Google" id="ProtNLM"/>
    </source>
</evidence>
<organism evidence="2 3">
    <name type="scientific">Pontibacter populi</name>
    <dbReference type="NCBI Taxonomy" id="890055"/>
    <lineage>
        <taxon>Bacteria</taxon>
        <taxon>Pseudomonadati</taxon>
        <taxon>Bacteroidota</taxon>
        <taxon>Cytophagia</taxon>
        <taxon>Cytophagales</taxon>
        <taxon>Hymenobacteraceae</taxon>
        <taxon>Pontibacter</taxon>
    </lineage>
</organism>
<feature type="signal peptide" evidence="1">
    <location>
        <begin position="1"/>
        <end position="26"/>
    </location>
</feature>
<evidence type="ECO:0000256" key="1">
    <source>
        <dbReference type="SAM" id="SignalP"/>
    </source>
</evidence>
<dbReference type="EMBL" id="JAHWXQ010000002">
    <property type="protein sequence ID" value="MBW3364974.1"/>
    <property type="molecule type" value="Genomic_DNA"/>
</dbReference>
<protein>
    <recommendedName>
        <fullName evidence="4">Sugar-binding protein</fullName>
    </recommendedName>
</protein>
<feature type="chain" id="PRO_5046898525" description="Sugar-binding protein" evidence="1">
    <location>
        <begin position="27"/>
        <end position="351"/>
    </location>
</feature>
<evidence type="ECO:0000313" key="3">
    <source>
        <dbReference type="Proteomes" id="UP000774935"/>
    </source>
</evidence>
<keyword evidence="1" id="KW-0732">Signal</keyword>
<proteinExistence type="predicted"/>
<dbReference type="RefSeq" id="WP_199109506.1">
    <property type="nucleotide sequence ID" value="NZ_JAHWXQ010000002.1"/>
</dbReference>
<dbReference type="Proteomes" id="UP000774935">
    <property type="component" value="Unassembled WGS sequence"/>
</dbReference>
<sequence length="351" mass="40586">MPSSPYDKIPLGFAAFLFFLPFACMAQGQELDKAYGEDITSLYKRKGVKEVFVESDNYYNGKLTDPRFLSNYQLFDKQGRLIRSESYYPDKVSGRTDYAYGKNGLMEMFTQYDGLSKEGDTDKSAITWMLRNQHRYVPKKKQAAGAFSWDSDAQKWVRETTTRTWVKNDTTYEETRRKYSSYESVSLTRSYVAGADKSIQRRDHLSYSPKGLSEPDYYYDRVIAGKLVESGELDFEMEVFQYLRLHPEAGRLLFTKYGFYPVLDKIARSAEGRRVPNSTYTYNAAGKLMEETGYYDGAYTRDATGRATLKEKEGGTTTNYYYNEQGLLEGIVILYANGQPSESKFYRYTFY</sequence>
<keyword evidence="3" id="KW-1185">Reference proteome</keyword>
<evidence type="ECO:0000313" key="2">
    <source>
        <dbReference type="EMBL" id="MBW3364974.1"/>
    </source>
</evidence>
<accession>A0ABS6XBD9</accession>
<name>A0ABS6XBD9_9BACT</name>
<comment type="caution">
    <text evidence="2">The sequence shown here is derived from an EMBL/GenBank/DDBJ whole genome shotgun (WGS) entry which is preliminary data.</text>
</comment>